<feature type="transmembrane region" description="Helical" evidence="8">
    <location>
        <begin position="351"/>
        <end position="370"/>
    </location>
</feature>
<keyword evidence="6 7" id="KW-0472">Membrane</keyword>
<dbReference type="InterPro" id="IPR051085">
    <property type="entry name" value="MB_O-acyltransferase"/>
</dbReference>
<dbReference type="InterPro" id="IPR004299">
    <property type="entry name" value="MBOAT_fam"/>
</dbReference>
<dbReference type="EMBL" id="AEEH01000012">
    <property type="protein sequence ID" value="EFM26253.1"/>
    <property type="molecule type" value="Genomic_DNA"/>
</dbReference>
<evidence type="ECO:0000313" key="10">
    <source>
        <dbReference type="Proteomes" id="UP000003280"/>
    </source>
</evidence>
<dbReference type="PANTHER" id="PTHR13285:SF18">
    <property type="entry name" value="PROTEIN-CYSTEINE N-PALMITOYLTRANSFERASE RASP"/>
    <property type="match status" value="1"/>
</dbReference>
<feature type="transmembrane region" description="Helical" evidence="8">
    <location>
        <begin position="321"/>
        <end position="339"/>
    </location>
</feature>
<proteinExistence type="inferred from homology"/>
<feature type="transmembrane region" description="Helical" evidence="8">
    <location>
        <begin position="143"/>
        <end position="161"/>
    </location>
</feature>
<evidence type="ECO:0000256" key="5">
    <source>
        <dbReference type="ARBA" id="ARBA00022989"/>
    </source>
</evidence>
<dbReference type="HOGENOM" id="CLU_025255_1_3_9"/>
<accession>E0NIW3</accession>
<feature type="transmembrane region" description="Helical" evidence="8">
    <location>
        <begin position="220"/>
        <end position="240"/>
    </location>
</feature>
<feature type="transmembrane region" description="Helical" evidence="8">
    <location>
        <begin position="6"/>
        <end position="22"/>
    </location>
</feature>
<comment type="similarity">
    <text evidence="2 7">Belongs to the membrane-bound acyltransferase family.</text>
</comment>
<keyword evidence="7 9" id="KW-0012">Acyltransferase</keyword>
<feature type="transmembrane region" description="Helical" evidence="8">
    <location>
        <begin position="76"/>
        <end position="98"/>
    </location>
</feature>
<evidence type="ECO:0000256" key="1">
    <source>
        <dbReference type="ARBA" id="ARBA00004651"/>
    </source>
</evidence>
<feature type="transmembrane region" description="Helical" evidence="8">
    <location>
        <begin position="438"/>
        <end position="465"/>
    </location>
</feature>
<evidence type="ECO:0000256" key="4">
    <source>
        <dbReference type="ARBA" id="ARBA00022692"/>
    </source>
</evidence>
<dbReference type="InterPro" id="IPR028362">
    <property type="entry name" value="AlgI"/>
</dbReference>
<evidence type="ECO:0000256" key="6">
    <source>
        <dbReference type="ARBA" id="ARBA00023136"/>
    </source>
</evidence>
<dbReference type="RefSeq" id="WP_008900938.1">
    <property type="nucleotide sequence ID" value="NZ_GL397071.1"/>
</dbReference>
<keyword evidence="5 8" id="KW-1133">Transmembrane helix</keyword>
<dbReference type="InterPro" id="IPR024194">
    <property type="entry name" value="Ac/AlaTfrase_AlgI/DltB"/>
</dbReference>
<dbReference type="PIRSF" id="PIRSF016636">
    <property type="entry name" value="AlgI_DltB"/>
    <property type="match status" value="1"/>
</dbReference>
<dbReference type="AlphaFoldDB" id="E0NIW3"/>
<dbReference type="GO" id="GO:0005886">
    <property type="term" value="C:plasma membrane"/>
    <property type="evidence" value="ECO:0007669"/>
    <property type="project" value="UniProtKB-SubCell"/>
</dbReference>
<feature type="transmembrane region" description="Helical" evidence="8">
    <location>
        <begin position="110"/>
        <end position="128"/>
    </location>
</feature>
<evidence type="ECO:0000256" key="2">
    <source>
        <dbReference type="ARBA" id="ARBA00010323"/>
    </source>
</evidence>
<evidence type="ECO:0000256" key="3">
    <source>
        <dbReference type="ARBA" id="ARBA00022475"/>
    </source>
</evidence>
<feature type="transmembrane region" description="Helical" evidence="8">
    <location>
        <begin position="298"/>
        <end position="315"/>
    </location>
</feature>
<dbReference type="OrthoDB" id="9805788at2"/>
<dbReference type="Proteomes" id="UP000003280">
    <property type="component" value="Unassembled WGS sequence"/>
</dbReference>
<feature type="transmembrane region" description="Helical" evidence="8">
    <location>
        <begin position="43"/>
        <end position="64"/>
    </location>
</feature>
<dbReference type="EC" id="2.3.1.-" evidence="9"/>
<comment type="caution">
    <text evidence="9">The sequence shown here is derived from an EMBL/GenBank/DDBJ whole genome shotgun (WGS) entry which is preliminary data.</text>
</comment>
<dbReference type="PIRSF" id="PIRSF500217">
    <property type="entry name" value="AlgI"/>
    <property type="match status" value="1"/>
</dbReference>
<name>E0NIW3_9FIRM</name>
<keyword evidence="10" id="KW-1185">Reference proteome</keyword>
<sequence>MVFNSISYAIFFPIVVILYFALPKKFKNIHLLLASYFFYGCWNVKYAALMLLSTVITYFAAILMDSYGKKKLFLSISFVLNLGILFVFKYYGFFIDIFNRISGGSTSTEALFILPVGISFYTFQALGYTMDVYRGDLRAERNFITYALFVSFFPQLVAGPIERSKNLLPQIRNHGEYCVCNLVEGLLLIFYGLFLKLVIADRAAIFVNTVFGSMDFTGTVMMLGALLFSIQIYCDFYSYSIMAKGSAKVMGIELMDNFREPFLAVSIVDFWRRWHISLSTWFKDYLYIPLGGSRRGSFRHYVNIMIVFLVSGLWHGANYTFLMWGLIHGILNVCSHFISRFKNKEGTISRNISRLVTFVLVVLAFVFFRAKTISDAFTFIGRMFSANGATITDAGLNIANLYALLVAVLILLVVDILKYNSVDVKDRFMHAPTIFKGAIFFALIMIVVIFGIYGVGFSESMFIYFQF</sequence>
<reference evidence="9 10" key="1">
    <citation type="submission" date="2010-07" db="EMBL/GenBank/DDBJ databases">
        <authorList>
            <person name="Muzny D."/>
            <person name="Qin X."/>
            <person name="Deng J."/>
            <person name="Jiang H."/>
            <person name="Liu Y."/>
            <person name="Qu J."/>
            <person name="Song X.-Z."/>
            <person name="Zhang L."/>
            <person name="Thornton R."/>
            <person name="Coyle M."/>
            <person name="Francisco L."/>
            <person name="Jackson L."/>
            <person name="Javaid M."/>
            <person name="Korchina V."/>
            <person name="Kovar C."/>
            <person name="Mata R."/>
            <person name="Mathew T."/>
            <person name="Ngo R."/>
            <person name="Nguyen L."/>
            <person name="Nguyen N."/>
            <person name="Okwuonu G."/>
            <person name="Ongeri F."/>
            <person name="Pham C."/>
            <person name="Simmons D."/>
            <person name="Wilczek-Boney K."/>
            <person name="Hale W."/>
            <person name="Jakkamsetti A."/>
            <person name="Pham P."/>
            <person name="Ruth R."/>
            <person name="San Lucas F."/>
            <person name="Warren J."/>
            <person name="Zhang J."/>
            <person name="Zhao Z."/>
            <person name="Zhou C."/>
            <person name="Zhu D."/>
            <person name="Lee S."/>
            <person name="Bess C."/>
            <person name="Blankenburg K."/>
            <person name="Forbes L."/>
            <person name="Fu Q."/>
            <person name="Gubbala S."/>
            <person name="Hirani K."/>
            <person name="Jayaseelan J.C."/>
            <person name="Lara F."/>
            <person name="Munidasa M."/>
            <person name="Palculict T."/>
            <person name="Patil S."/>
            <person name="Pu L.-L."/>
            <person name="Saada N."/>
            <person name="Tang L."/>
            <person name="Weissenberger G."/>
            <person name="Zhu Y."/>
            <person name="Hemphill L."/>
            <person name="Shang Y."/>
            <person name="Youmans B."/>
            <person name="Ayvaz T."/>
            <person name="Ross M."/>
            <person name="Santibanez J."/>
            <person name="Aqrawi P."/>
            <person name="Gross S."/>
            <person name="Joshi V."/>
            <person name="Fowler G."/>
            <person name="Nazareth L."/>
            <person name="Reid J."/>
            <person name="Worley K."/>
            <person name="Petrosino J."/>
            <person name="Highlander S."/>
            <person name="Gibbs R."/>
        </authorList>
    </citation>
    <scope>NUCLEOTIDE SEQUENCE [LARGE SCALE GENOMIC DNA]</scope>
    <source>
        <strain evidence="9 10">ATCC BAA-1640</strain>
    </source>
</reference>
<protein>
    <submittedName>
        <fullName evidence="9">MBOAT family protein</fullName>
        <ecNumber evidence="9">2.3.1.-</ecNumber>
    </submittedName>
</protein>
<dbReference type="STRING" id="862517.HMPREF9225_0102"/>
<dbReference type="PANTHER" id="PTHR13285">
    <property type="entry name" value="ACYLTRANSFERASE"/>
    <property type="match status" value="1"/>
</dbReference>
<feature type="transmembrane region" description="Helical" evidence="8">
    <location>
        <begin position="182"/>
        <end position="200"/>
    </location>
</feature>
<keyword evidence="4 8" id="KW-0812">Transmembrane</keyword>
<comment type="subcellular location">
    <subcellularLocation>
        <location evidence="1">Cell membrane</location>
        <topology evidence="1">Multi-pass membrane protein</topology>
    </subcellularLocation>
</comment>
<dbReference type="Pfam" id="PF03062">
    <property type="entry name" value="MBOAT"/>
    <property type="match status" value="1"/>
</dbReference>
<dbReference type="GO" id="GO:0016746">
    <property type="term" value="F:acyltransferase activity"/>
    <property type="evidence" value="ECO:0007669"/>
    <property type="project" value="UniProtKB-KW"/>
</dbReference>
<evidence type="ECO:0000313" key="9">
    <source>
        <dbReference type="EMBL" id="EFM26253.1"/>
    </source>
</evidence>
<evidence type="ECO:0000256" key="8">
    <source>
        <dbReference type="SAM" id="Phobius"/>
    </source>
</evidence>
<dbReference type="eggNOG" id="COG1696">
    <property type="taxonomic scope" value="Bacteria"/>
</dbReference>
<keyword evidence="3 7" id="KW-1003">Cell membrane</keyword>
<dbReference type="GO" id="GO:0042121">
    <property type="term" value="P:alginic acid biosynthetic process"/>
    <property type="evidence" value="ECO:0007669"/>
    <property type="project" value="InterPro"/>
</dbReference>
<organism evidence="9 10">
    <name type="scientific">Peptoniphilus duerdenii ATCC BAA-1640</name>
    <dbReference type="NCBI Taxonomy" id="862517"/>
    <lineage>
        <taxon>Bacteria</taxon>
        <taxon>Bacillati</taxon>
        <taxon>Bacillota</taxon>
        <taxon>Tissierellia</taxon>
        <taxon>Tissierellales</taxon>
        <taxon>Peptoniphilaceae</taxon>
        <taxon>Peptoniphilus</taxon>
    </lineage>
</organism>
<keyword evidence="7 9" id="KW-0808">Transferase</keyword>
<feature type="transmembrane region" description="Helical" evidence="8">
    <location>
        <begin position="398"/>
        <end position="417"/>
    </location>
</feature>
<evidence type="ECO:0000256" key="7">
    <source>
        <dbReference type="PIRNR" id="PIRNR016636"/>
    </source>
</evidence>
<gene>
    <name evidence="9" type="primary">algI</name>
    <name evidence="9" type="ORF">HMPREF9225_0102</name>
</gene>